<sequence length="476" mass="52086">MSTNAQLSPRRVNLILVALGMFTFMSTLDASIVNIALPVMAHDLSIPMNQATWSVSIYLITISGLLTLFGNLGDQLGKIRVFKWGTYVFTFGSLLAGISLGLGFLLFARVVQAIGAAMTMSNSFGISTTVAPANMRARAMATIAMFVSLGSIAGPAVGGLILSLLKWPFIFWINVPLGILTIILGEFIFPKNQRRTAPLVIDWIGTVIFFSMIAVFFGGINIAQEQGFGALLPITTYILSILLLIGFIKWEQHTIRPLIDLSIFKEKMFTLSVITSFLVFASGFFINVLLPFYLENLRQIQPGQAGMYMMSYPLAMLIGTPIAGVVADRFDREYVTFFALTGITLGMSGWILMTGHSPLYMVVMLSAWTGFSTAFFNSPNNAITMSNAPKSQLGVAGAINALARNVGMITGTTLVTTMLYISMSKQMGHQITTYPIGHPTVFINGLHFAMFFGMFLVLIAWCLTGYRLILRLQSKH</sequence>
<feature type="transmembrane region" description="Helical" evidence="8">
    <location>
        <begin position="228"/>
        <end position="248"/>
    </location>
</feature>
<dbReference type="GO" id="GO:0022857">
    <property type="term" value="F:transmembrane transporter activity"/>
    <property type="evidence" value="ECO:0007669"/>
    <property type="project" value="InterPro"/>
</dbReference>
<feature type="transmembrane region" description="Helical" evidence="8">
    <location>
        <begin position="53"/>
        <end position="72"/>
    </location>
</feature>
<evidence type="ECO:0000256" key="7">
    <source>
        <dbReference type="ARBA" id="ARBA00023136"/>
    </source>
</evidence>
<comment type="subcellular location">
    <subcellularLocation>
        <location evidence="1">Cell membrane</location>
        <topology evidence="1">Multi-pass membrane protein</topology>
    </subcellularLocation>
</comment>
<feature type="transmembrane region" description="Helical" evidence="8">
    <location>
        <begin position="269"/>
        <end position="294"/>
    </location>
</feature>
<accession>A0A6G8B1A1</accession>
<dbReference type="Gene3D" id="1.20.1250.20">
    <property type="entry name" value="MFS general substrate transporter like domains"/>
    <property type="match status" value="1"/>
</dbReference>
<keyword evidence="6 8" id="KW-1133">Transmembrane helix</keyword>
<keyword evidence="4" id="KW-1003">Cell membrane</keyword>
<feature type="transmembrane region" description="Helical" evidence="8">
    <location>
        <begin position="113"/>
        <end position="131"/>
    </location>
</feature>
<dbReference type="InterPro" id="IPR004638">
    <property type="entry name" value="EmrB-like"/>
</dbReference>
<dbReference type="PANTHER" id="PTHR42718">
    <property type="entry name" value="MAJOR FACILITATOR SUPERFAMILY MULTIDRUG TRANSPORTER MFSC"/>
    <property type="match status" value="1"/>
</dbReference>
<dbReference type="InterPro" id="IPR011701">
    <property type="entry name" value="MFS"/>
</dbReference>
<feature type="transmembrane region" description="Helical" evidence="8">
    <location>
        <begin position="306"/>
        <end position="327"/>
    </location>
</feature>
<feature type="transmembrane region" description="Helical" evidence="8">
    <location>
        <begin position="143"/>
        <end position="163"/>
    </location>
</feature>
<dbReference type="NCBIfam" id="TIGR00711">
    <property type="entry name" value="efflux_EmrB"/>
    <property type="match status" value="1"/>
</dbReference>
<evidence type="ECO:0000256" key="5">
    <source>
        <dbReference type="ARBA" id="ARBA00022692"/>
    </source>
</evidence>
<dbReference type="AlphaFoldDB" id="A0A6G8B1A1"/>
<evidence type="ECO:0000256" key="8">
    <source>
        <dbReference type="SAM" id="Phobius"/>
    </source>
</evidence>
<dbReference type="PRINTS" id="PR01036">
    <property type="entry name" value="TCRTETB"/>
</dbReference>
<reference evidence="10 11" key="1">
    <citation type="submission" date="2020-03" db="EMBL/GenBank/DDBJ databases">
        <title>Weissella sp. nov., isolated from Cybister lewisianus.</title>
        <authorList>
            <person name="Hyun D.-W."/>
            <person name="Bae J.-W."/>
        </authorList>
    </citation>
    <scope>NUCLEOTIDE SEQUENCE [LARGE SCALE GENOMIC DNA]</scope>
    <source>
        <strain evidence="10 11">HDW19</strain>
    </source>
</reference>
<feature type="transmembrane region" description="Helical" evidence="8">
    <location>
        <begin position="84"/>
        <end position="107"/>
    </location>
</feature>
<evidence type="ECO:0000256" key="3">
    <source>
        <dbReference type="ARBA" id="ARBA00022448"/>
    </source>
</evidence>
<evidence type="ECO:0000256" key="1">
    <source>
        <dbReference type="ARBA" id="ARBA00004651"/>
    </source>
</evidence>
<dbReference type="Gene3D" id="1.20.1720.10">
    <property type="entry name" value="Multidrug resistance protein D"/>
    <property type="match status" value="1"/>
</dbReference>
<keyword evidence="5 8" id="KW-0812">Transmembrane</keyword>
<organism evidence="10 11">
    <name type="scientific">Weissella coleopterorum</name>
    <dbReference type="NCBI Taxonomy" id="2714949"/>
    <lineage>
        <taxon>Bacteria</taxon>
        <taxon>Bacillati</taxon>
        <taxon>Bacillota</taxon>
        <taxon>Bacilli</taxon>
        <taxon>Lactobacillales</taxon>
        <taxon>Lactobacillaceae</taxon>
        <taxon>Weissella</taxon>
    </lineage>
</organism>
<feature type="transmembrane region" description="Helical" evidence="8">
    <location>
        <begin position="12"/>
        <end position="33"/>
    </location>
</feature>
<evidence type="ECO:0000259" key="9">
    <source>
        <dbReference type="PROSITE" id="PS50850"/>
    </source>
</evidence>
<evidence type="ECO:0000313" key="10">
    <source>
        <dbReference type="EMBL" id="QIL51026.1"/>
    </source>
</evidence>
<feature type="domain" description="Major facilitator superfamily (MFS) profile" evidence="9">
    <location>
        <begin position="15"/>
        <end position="476"/>
    </location>
</feature>
<feature type="transmembrane region" description="Helical" evidence="8">
    <location>
        <begin position="359"/>
        <end position="377"/>
    </location>
</feature>
<dbReference type="InterPro" id="IPR020846">
    <property type="entry name" value="MFS_dom"/>
</dbReference>
<dbReference type="Proteomes" id="UP000500741">
    <property type="component" value="Chromosome"/>
</dbReference>
<dbReference type="InterPro" id="IPR036259">
    <property type="entry name" value="MFS_trans_sf"/>
</dbReference>
<evidence type="ECO:0000313" key="11">
    <source>
        <dbReference type="Proteomes" id="UP000500741"/>
    </source>
</evidence>
<feature type="transmembrane region" description="Helical" evidence="8">
    <location>
        <begin position="334"/>
        <end position="353"/>
    </location>
</feature>
<dbReference type="RefSeq" id="WP_166011207.1">
    <property type="nucleotide sequence ID" value="NZ_CP049888.1"/>
</dbReference>
<feature type="transmembrane region" description="Helical" evidence="8">
    <location>
        <begin position="169"/>
        <end position="189"/>
    </location>
</feature>
<keyword evidence="3" id="KW-0813">Transport</keyword>
<evidence type="ECO:0000256" key="4">
    <source>
        <dbReference type="ARBA" id="ARBA00022475"/>
    </source>
</evidence>
<dbReference type="EMBL" id="CP049888">
    <property type="protein sequence ID" value="QIL51026.1"/>
    <property type="molecule type" value="Genomic_DNA"/>
</dbReference>
<gene>
    <name evidence="10" type="ORF">G7084_06780</name>
</gene>
<protein>
    <submittedName>
        <fullName evidence="10">MFS transporter</fullName>
    </submittedName>
</protein>
<keyword evidence="7 8" id="KW-0472">Membrane</keyword>
<evidence type="ECO:0000256" key="6">
    <source>
        <dbReference type="ARBA" id="ARBA00022989"/>
    </source>
</evidence>
<dbReference type="PROSITE" id="PS50850">
    <property type="entry name" value="MFS"/>
    <property type="match status" value="1"/>
</dbReference>
<proteinExistence type="inferred from homology"/>
<feature type="transmembrane region" description="Helical" evidence="8">
    <location>
        <begin position="201"/>
        <end position="222"/>
    </location>
</feature>
<evidence type="ECO:0000256" key="2">
    <source>
        <dbReference type="ARBA" id="ARBA00008537"/>
    </source>
</evidence>
<keyword evidence="11" id="KW-1185">Reference proteome</keyword>
<dbReference type="CDD" id="cd17321">
    <property type="entry name" value="MFS_MMR_MDR_like"/>
    <property type="match status" value="1"/>
</dbReference>
<dbReference type="Pfam" id="PF07690">
    <property type="entry name" value="MFS_1"/>
    <property type="match status" value="1"/>
</dbReference>
<dbReference type="GO" id="GO:0005886">
    <property type="term" value="C:plasma membrane"/>
    <property type="evidence" value="ECO:0007669"/>
    <property type="project" value="UniProtKB-SubCell"/>
</dbReference>
<dbReference type="KEGG" id="wco:G7084_06780"/>
<comment type="similarity">
    <text evidence="2">Belongs to the major facilitator superfamily. EmrB family.</text>
</comment>
<feature type="transmembrane region" description="Helical" evidence="8">
    <location>
        <begin position="398"/>
        <end position="421"/>
    </location>
</feature>
<dbReference type="PANTHER" id="PTHR42718:SF9">
    <property type="entry name" value="MAJOR FACILITATOR SUPERFAMILY MULTIDRUG TRANSPORTER MFSC"/>
    <property type="match status" value="1"/>
</dbReference>
<dbReference type="SUPFAM" id="SSF103473">
    <property type="entry name" value="MFS general substrate transporter"/>
    <property type="match status" value="1"/>
</dbReference>
<feature type="transmembrane region" description="Helical" evidence="8">
    <location>
        <begin position="441"/>
        <end position="466"/>
    </location>
</feature>
<name>A0A6G8B1A1_9LACO</name>